<feature type="binding site" evidence="17">
    <location>
        <position position="327"/>
    </location>
    <ligand>
        <name>substrate</name>
    </ligand>
</feature>
<evidence type="ECO:0000256" key="10">
    <source>
        <dbReference type="ARBA" id="ARBA00023180"/>
    </source>
</evidence>
<feature type="binding site" evidence="17">
    <location>
        <position position="374"/>
    </location>
    <ligand>
        <name>substrate</name>
    </ligand>
</feature>
<evidence type="ECO:0000256" key="18">
    <source>
        <dbReference type="SAM" id="SignalP"/>
    </source>
</evidence>
<dbReference type="OrthoDB" id="204980at2759"/>
<dbReference type="PANTHER" id="PTHR10357">
    <property type="entry name" value="ALPHA-AMYLASE FAMILY MEMBER"/>
    <property type="match status" value="1"/>
</dbReference>
<feature type="active site" description="Proton donor" evidence="13">
    <location>
        <position position="256"/>
    </location>
</feature>
<dbReference type="Gene3D" id="3.20.20.80">
    <property type="entry name" value="Glycosidases"/>
    <property type="match status" value="1"/>
</dbReference>
<dbReference type="Pfam" id="PF09260">
    <property type="entry name" value="A_amylase_dom_C"/>
    <property type="match status" value="1"/>
</dbReference>
<dbReference type="Gene3D" id="2.60.40.1180">
    <property type="entry name" value="Golgi alpha-mannosidase II"/>
    <property type="match status" value="1"/>
</dbReference>
<gene>
    <name evidence="20" type="ORF">PHLGIDRAFT_110826</name>
</gene>
<accession>A0A0C3NFJ0</accession>
<organism evidence="20 21">
    <name type="scientific">Phlebiopsis gigantea (strain 11061_1 CR5-6)</name>
    <name type="common">White-rot fungus</name>
    <name type="synonym">Peniophora gigantea</name>
    <dbReference type="NCBI Taxonomy" id="745531"/>
    <lineage>
        <taxon>Eukaryota</taxon>
        <taxon>Fungi</taxon>
        <taxon>Dikarya</taxon>
        <taxon>Basidiomycota</taxon>
        <taxon>Agaricomycotina</taxon>
        <taxon>Agaricomycetes</taxon>
        <taxon>Polyporales</taxon>
        <taxon>Phanerochaetaceae</taxon>
        <taxon>Phlebiopsis</taxon>
    </lineage>
</organism>
<feature type="active site" description="Nucleophile" evidence="13">
    <location>
        <position position="232"/>
    </location>
</feature>
<dbReference type="CDD" id="cd11319">
    <property type="entry name" value="AmyAc_euk_AmyA"/>
    <property type="match status" value="1"/>
</dbReference>
<feature type="signal peptide" evidence="18">
    <location>
        <begin position="1"/>
        <end position="21"/>
    </location>
</feature>
<dbReference type="Proteomes" id="UP000053257">
    <property type="component" value="Unassembled WGS sequence"/>
</dbReference>
<keyword evidence="10" id="KW-0325">Glycoprotein</keyword>
<proteinExistence type="inferred from homology"/>
<evidence type="ECO:0000256" key="12">
    <source>
        <dbReference type="ARBA" id="ARBA00023295"/>
    </source>
</evidence>
<dbReference type="SUPFAM" id="SSF51011">
    <property type="entry name" value="Glycosyl hydrolase domain"/>
    <property type="match status" value="1"/>
</dbReference>
<evidence type="ECO:0000256" key="15">
    <source>
        <dbReference type="PIRSR" id="PIRSR001024-3"/>
    </source>
</evidence>
<dbReference type="InterPro" id="IPR006047">
    <property type="entry name" value="GH13_cat_dom"/>
</dbReference>
<feature type="disulfide bond" evidence="16">
    <location>
        <begin position="47"/>
        <end position="55"/>
    </location>
</feature>
<keyword evidence="7 20" id="KW-0378">Hydrolase</keyword>
<keyword evidence="9 16" id="KW-1015">Disulfide bond</keyword>
<feature type="binding site" evidence="17">
    <location>
        <position position="230"/>
    </location>
    <ligand>
        <name>substrate</name>
    </ligand>
</feature>
<evidence type="ECO:0000256" key="4">
    <source>
        <dbReference type="ARBA" id="ARBA00012595"/>
    </source>
</evidence>
<dbReference type="GO" id="GO:0016052">
    <property type="term" value="P:carbohydrate catabolic process"/>
    <property type="evidence" value="ECO:0007669"/>
    <property type="project" value="InterPro"/>
</dbReference>
<evidence type="ECO:0000256" key="5">
    <source>
        <dbReference type="ARBA" id="ARBA00022723"/>
    </source>
</evidence>
<evidence type="ECO:0000256" key="7">
    <source>
        <dbReference type="ARBA" id="ARBA00022801"/>
    </source>
</evidence>
<evidence type="ECO:0000256" key="6">
    <source>
        <dbReference type="ARBA" id="ARBA00022729"/>
    </source>
</evidence>
<evidence type="ECO:0000259" key="19">
    <source>
        <dbReference type="SMART" id="SM00642"/>
    </source>
</evidence>
<keyword evidence="5 15" id="KW-0479">Metal-binding</keyword>
<dbReference type="SMART" id="SM00642">
    <property type="entry name" value="Aamy"/>
    <property type="match status" value="1"/>
</dbReference>
<dbReference type="EMBL" id="KN840614">
    <property type="protein sequence ID" value="KIP03474.1"/>
    <property type="molecule type" value="Genomic_DNA"/>
</dbReference>
<name>A0A0C3NFJ0_PHLG1</name>
<keyword evidence="8 15" id="KW-0106">Calcium</keyword>
<dbReference type="InterPro" id="IPR017853">
    <property type="entry name" value="GH"/>
</dbReference>
<dbReference type="PIRSF" id="PIRSF001024">
    <property type="entry name" value="Alph-amyl_fung"/>
    <property type="match status" value="1"/>
</dbReference>
<dbReference type="InterPro" id="IPR013777">
    <property type="entry name" value="A-amylase-like"/>
</dbReference>
<dbReference type="PANTHER" id="PTHR10357:SF215">
    <property type="entry name" value="ALPHA-AMYLASE 1"/>
    <property type="match status" value="1"/>
</dbReference>
<feature type="disulfide bond" evidence="16">
    <location>
        <begin position="167"/>
        <end position="190"/>
    </location>
</feature>
<comment type="similarity">
    <text evidence="3">Belongs to the glycosyl hydrolase 13 family.</text>
</comment>
<dbReference type="GO" id="GO:0004556">
    <property type="term" value="F:alpha-amylase activity"/>
    <property type="evidence" value="ECO:0007669"/>
    <property type="project" value="UniProtKB-EC"/>
</dbReference>
<evidence type="ECO:0000256" key="11">
    <source>
        <dbReference type="ARBA" id="ARBA00023277"/>
    </source>
</evidence>
<feature type="disulfide bond" evidence="16">
    <location>
        <begin position="465"/>
        <end position="501"/>
    </location>
</feature>
<dbReference type="Pfam" id="PF00128">
    <property type="entry name" value="Alpha-amylase"/>
    <property type="match status" value="1"/>
</dbReference>
<dbReference type="SUPFAM" id="SSF51445">
    <property type="entry name" value="(Trans)glycosidases"/>
    <property type="match status" value="1"/>
</dbReference>
<feature type="domain" description="Glycosyl hydrolase family 13 catalytic" evidence="19">
    <location>
        <begin position="31"/>
        <end position="399"/>
    </location>
</feature>
<sequence>MRTQVLLSALLAVPAVRAASATDWQSRSIYQLVTDRFATTDGSSPSCDTSNRVYCGGTWQGVINKLDYIQNMGFDAIWVSPIVKNLEGNTTEGEAFHGYWTQDPTSVNEHFGSADDLKSLASELHKRDMYLMIDVVINHLAAPSDPPSYTSLYPSPFSSQSSFHTECFINATDYPNPPSYAGNQTRVEQCWLGDSSLPLADTNTEDQTVINFWYDWIHNTVSNYSVDGVRIDTVKHVRQDFWTGFKDSAGVWAVGEVLANETVYVGPYTKFLPAVLDYPDWFPLVSGFMTPQGNLSALVETYKDTQSTYGNGSFSGNVIASFLENHDQPRFGGQTNDQALIKNAMAWPFVQDGIPILYYGQEQGYQGGADPANREALWLSGYATDKPLVKHAQALNAARKAAASANSQFYSTPLKFIETTTAHIAVSKPPMLALLSNEGASSSPQWTVASAGYSANEALVDVVSCTKITADSNGGVSVTASGGNPMVIVPASSLNKTGSVCASLATGTQSSDAARLGWSSAAAALFATFLLVKALA</sequence>
<dbReference type="AlphaFoldDB" id="A0A0C3NFJ0"/>
<feature type="chain" id="PRO_5002167418" description="alpha-amylase" evidence="18">
    <location>
        <begin position="22"/>
        <end position="536"/>
    </location>
</feature>
<comment type="cofactor">
    <cofactor evidence="2">
        <name>Ca(2+)</name>
        <dbReference type="ChEBI" id="CHEBI:29108"/>
    </cofactor>
</comment>
<feature type="binding site" evidence="17">
    <location>
        <position position="100"/>
    </location>
    <ligand>
        <name>substrate</name>
    </ligand>
</feature>
<dbReference type="InterPro" id="IPR015340">
    <property type="entry name" value="A_amylase_C_dom"/>
</dbReference>
<reference evidence="20 21" key="1">
    <citation type="journal article" date="2014" name="PLoS Genet.">
        <title>Analysis of the Phlebiopsis gigantea genome, transcriptome and secretome provides insight into its pioneer colonization strategies of wood.</title>
        <authorList>
            <person name="Hori C."/>
            <person name="Ishida T."/>
            <person name="Igarashi K."/>
            <person name="Samejima M."/>
            <person name="Suzuki H."/>
            <person name="Master E."/>
            <person name="Ferreira P."/>
            <person name="Ruiz-Duenas F.J."/>
            <person name="Held B."/>
            <person name="Canessa P."/>
            <person name="Larrondo L.F."/>
            <person name="Schmoll M."/>
            <person name="Druzhinina I.S."/>
            <person name="Kubicek C.P."/>
            <person name="Gaskell J.A."/>
            <person name="Kersten P."/>
            <person name="St John F."/>
            <person name="Glasner J."/>
            <person name="Sabat G."/>
            <person name="Splinter BonDurant S."/>
            <person name="Syed K."/>
            <person name="Yadav J."/>
            <person name="Mgbeahuruike A.C."/>
            <person name="Kovalchuk A."/>
            <person name="Asiegbu F.O."/>
            <person name="Lackner G."/>
            <person name="Hoffmeister D."/>
            <person name="Rencoret J."/>
            <person name="Gutierrez A."/>
            <person name="Sun H."/>
            <person name="Lindquist E."/>
            <person name="Barry K."/>
            <person name="Riley R."/>
            <person name="Grigoriev I.V."/>
            <person name="Henrissat B."/>
            <person name="Kues U."/>
            <person name="Berka R.M."/>
            <person name="Martinez A.T."/>
            <person name="Covert S.F."/>
            <person name="Blanchette R.A."/>
            <person name="Cullen D."/>
        </authorList>
    </citation>
    <scope>NUCLEOTIDE SEQUENCE [LARGE SCALE GENOMIC DNA]</scope>
    <source>
        <strain evidence="20 21">11061_1 CR5-6</strain>
    </source>
</reference>
<dbReference type="GO" id="GO:0005509">
    <property type="term" value="F:calcium ion binding"/>
    <property type="evidence" value="ECO:0007669"/>
    <property type="project" value="InterPro"/>
</dbReference>
<keyword evidence="21" id="KW-1185">Reference proteome</keyword>
<keyword evidence="11" id="KW-0119">Carbohydrate metabolism</keyword>
<evidence type="ECO:0000256" key="2">
    <source>
        <dbReference type="ARBA" id="ARBA00001913"/>
    </source>
</evidence>
<feature type="binding site" evidence="15">
    <location>
        <position position="188"/>
    </location>
    <ligand>
        <name>Ca(2+)</name>
        <dbReference type="ChEBI" id="CHEBI:29108"/>
        <label>1</label>
    </ligand>
</feature>
<feature type="binding site" evidence="15">
    <location>
        <position position="256"/>
    </location>
    <ligand>
        <name>Ca(2+)</name>
        <dbReference type="ChEBI" id="CHEBI:29108"/>
        <label>2</label>
    </ligand>
</feature>
<evidence type="ECO:0000256" key="17">
    <source>
        <dbReference type="PIRSR" id="PIRSR001024-5"/>
    </source>
</evidence>
<dbReference type="EC" id="3.2.1.1" evidence="4"/>
<evidence type="ECO:0000256" key="16">
    <source>
        <dbReference type="PIRSR" id="PIRSR001024-4"/>
    </source>
</evidence>
<comment type="catalytic activity">
    <reaction evidence="1">
        <text>Endohydrolysis of (1-&gt;4)-alpha-D-glucosidic linkages in polysaccharides containing three or more (1-&gt;4)-alpha-linked D-glucose units.</text>
        <dbReference type="EC" id="3.2.1.1"/>
    </reaction>
</comment>
<evidence type="ECO:0000256" key="1">
    <source>
        <dbReference type="ARBA" id="ARBA00000548"/>
    </source>
</evidence>
<feature type="binding site" evidence="15">
    <location>
        <position position="138"/>
    </location>
    <ligand>
        <name>Ca(2+)</name>
        <dbReference type="ChEBI" id="CHEBI:29108"/>
        <label>1</label>
    </ligand>
</feature>
<dbReference type="STRING" id="745531.A0A0C3NFJ0"/>
<feature type="binding site" evidence="15">
    <location>
        <position position="201"/>
    </location>
    <ligand>
        <name>Ca(2+)</name>
        <dbReference type="ChEBI" id="CHEBI:29108"/>
        <label>1</label>
    </ligand>
</feature>
<feature type="site" description="Transition state stabilizer" evidence="14">
    <location>
        <position position="327"/>
    </location>
</feature>
<keyword evidence="6 18" id="KW-0732">Signal</keyword>
<evidence type="ECO:0000256" key="14">
    <source>
        <dbReference type="PIRSR" id="PIRSR001024-2"/>
    </source>
</evidence>
<feature type="binding site" evidence="15">
    <location>
        <position position="236"/>
    </location>
    <ligand>
        <name>Ca(2+)</name>
        <dbReference type="ChEBI" id="CHEBI:29108"/>
        <label>1</label>
    </ligand>
</feature>
<evidence type="ECO:0000313" key="20">
    <source>
        <dbReference type="EMBL" id="KIP03474.1"/>
    </source>
</evidence>
<protein>
    <recommendedName>
        <fullName evidence="4">alpha-amylase</fullName>
        <ecNumber evidence="4">3.2.1.1</ecNumber>
    </recommendedName>
</protein>
<evidence type="ECO:0000256" key="9">
    <source>
        <dbReference type="ARBA" id="ARBA00023157"/>
    </source>
</evidence>
<evidence type="ECO:0000256" key="3">
    <source>
        <dbReference type="ARBA" id="ARBA00008061"/>
    </source>
</evidence>
<feature type="binding site" evidence="17">
    <location>
        <position position="139"/>
    </location>
    <ligand>
        <name>substrate</name>
    </ligand>
</feature>
<keyword evidence="12" id="KW-0326">Glycosidase</keyword>
<evidence type="ECO:0000256" key="13">
    <source>
        <dbReference type="PIRSR" id="PIRSR001024-1"/>
    </source>
</evidence>
<dbReference type="FunFam" id="3.20.20.80:FF:000120">
    <property type="entry name" value="Alpha-amylase A"/>
    <property type="match status" value="1"/>
</dbReference>
<evidence type="ECO:0000256" key="8">
    <source>
        <dbReference type="ARBA" id="ARBA00022837"/>
    </source>
</evidence>
<feature type="binding site" evidence="15">
    <location>
        <position position="232"/>
    </location>
    <ligand>
        <name>Ca(2+)</name>
        <dbReference type="ChEBI" id="CHEBI:29108"/>
        <label>2</label>
    </ligand>
</feature>
<evidence type="ECO:0000313" key="21">
    <source>
        <dbReference type="Proteomes" id="UP000053257"/>
    </source>
</evidence>
<dbReference type="HOGENOM" id="CLU_006462_7_2_1"/>
<dbReference type="InterPro" id="IPR013780">
    <property type="entry name" value="Glyco_hydro_b"/>
</dbReference>